<reference evidence="2 3" key="1">
    <citation type="submission" date="2024-02" db="EMBL/GenBank/DDBJ databases">
        <title>Discinaceae phylogenomics.</title>
        <authorList>
            <person name="Dirks A.C."/>
            <person name="James T.Y."/>
        </authorList>
    </citation>
    <scope>NUCLEOTIDE SEQUENCE [LARGE SCALE GENOMIC DNA]</scope>
    <source>
        <strain evidence="2 3">ACD0624</strain>
    </source>
</reference>
<accession>A0ABR3GGW9</accession>
<feature type="region of interest" description="Disordered" evidence="1">
    <location>
        <begin position="32"/>
        <end position="79"/>
    </location>
</feature>
<evidence type="ECO:0000313" key="2">
    <source>
        <dbReference type="EMBL" id="KAL0635145.1"/>
    </source>
</evidence>
<proteinExistence type="predicted"/>
<evidence type="ECO:0000256" key="1">
    <source>
        <dbReference type="SAM" id="MobiDB-lite"/>
    </source>
</evidence>
<evidence type="ECO:0000313" key="3">
    <source>
        <dbReference type="Proteomes" id="UP001447188"/>
    </source>
</evidence>
<organism evidence="2 3">
    <name type="scientific">Discina gigas</name>
    <dbReference type="NCBI Taxonomy" id="1032678"/>
    <lineage>
        <taxon>Eukaryota</taxon>
        <taxon>Fungi</taxon>
        <taxon>Dikarya</taxon>
        <taxon>Ascomycota</taxon>
        <taxon>Pezizomycotina</taxon>
        <taxon>Pezizomycetes</taxon>
        <taxon>Pezizales</taxon>
        <taxon>Discinaceae</taxon>
        <taxon>Discina</taxon>
    </lineage>
</organism>
<gene>
    <name evidence="2" type="ORF">Q9L58_005968</name>
</gene>
<dbReference type="EMBL" id="JBBBZM010000077">
    <property type="protein sequence ID" value="KAL0635145.1"/>
    <property type="molecule type" value="Genomic_DNA"/>
</dbReference>
<protein>
    <submittedName>
        <fullName evidence="2">Uncharacterized protein</fullName>
    </submittedName>
</protein>
<sequence length="245" mass="26883">MASRWVHPSTKFLYNQSTIPVETTISQAPQSFSYYSSPPEQHLPAMKMHSFDDPAPTHSNRDEDDPDEHRSQASQPLPIMRTSAHKHIAHSVDDEDYDDHDQGLFSSSPPLLFAVSTFSEWGTESNTTDDGAESDPFCFDDETSRAIIHSKPGLSVGGGERKDPSAAIVPSPLGVEVVEVEDPPLKSVVCVRESAADSEIGTVVVVVKNNSLLKRWVKAVWGAVAKIFSRRGRRERVDGKGGKQS</sequence>
<name>A0ABR3GGW9_9PEZI</name>
<dbReference type="Proteomes" id="UP001447188">
    <property type="component" value="Unassembled WGS sequence"/>
</dbReference>
<comment type="caution">
    <text evidence="2">The sequence shown here is derived from an EMBL/GenBank/DDBJ whole genome shotgun (WGS) entry which is preliminary data.</text>
</comment>
<keyword evidence="3" id="KW-1185">Reference proteome</keyword>